<sequence>MVSRLTTIVPTSCFVNESGISNRTNIVSLEIIPPMDQTPPDTIYSGHQFVNMGQNSLGTTCYNSPLT</sequence>
<keyword evidence="2" id="KW-1185">Reference proteome</keyword>
<organism evidence="1 2">
    <name type="scientific">Diversispora eburnea</name>
    <dbReference type="NCBI Taxonomy" id="1213867"/>
    <lineage>
        <taxon>Eukaryota</taxon>
        <taxon>Fungi</taxon>
        <taxon>Fungi incertae sedis</taxon>
        <taxon>Mucoromycota</taxon>
        <taxon>Glomeromycotina</taxon>
        <taxon>Glomeromycetes</taxon>
        <taxon>Diversisporales</taxon>
        <taxon>Diversisporaceae</taxon>
        <taxon>Diversispora</taxon>
    </lineage>
</organism>
<accession>A0A9N9C8R3</accession>
<reference evidence="1" key="1">
    <citation type="submission" date="2021-06" db="EMBL/GenBank/DDBJ databases">
        <authorList>
            <person name="Kallberg Y."/>
            <person name="Tangrot J."/>
            <person name="Rosling A."/>
        </authorList>
    </citation>
    <scope>NUCLEOTIDE SEQUENCE</scope>
    <source>
        <strain evidence="1">AZ414A</strain>
    </source>
</reference>
<comment type="caution">
    <text evidence="1">The sequence shown here is derived from an EMBL/GenBank/DDBJ whole genome shotgun (WGS) entry which is preliminary data.</text>
</comment>
<name>A0A9N9C8R3_9GLOM</name>
<evidence type="ECO:0000313" key="1">
    <source>
        <dbReference type="EMBL" id="CAG8593047.1"/>
    </source>
</evidence>
<gene>
    <name evidence="1" type="ORF">DEBURN_LOCUS9153</name>
</gene>
<protein>
    <submittedName>
        <fullName evidence="1">3263_t:CDS:1</fullName>
    </submittedName>
</protein>
<dbReference type="AlphaFoldDB" id="A0A9N9C8R3"/>
<proteinExistence type="predicted"/>
<dbReference type="Proteomes" id="UP000789706">
    <property type="component" value="Unassembled WGS sequence"/>
</dbReference>
<evidence type="ECO:0000313" key="2">
    <source>
        <dbReference type="Proteomes" id="UP000789706"/>
    </source>
</evidence>
<dbReference type="EMBL" id="CAJVPK010001615">
    <property type="protein sequence ID" value="CAG8593047.1"/>
    <property type="molecule type" value="Genomic_DNA"/>
</dbReference>